<sequence>MADEYDSDSGHSDASSVTRTNVLLASIEPKLKVNTGTHTSSFAGGYPTFPSLPSSSTSSIPVEIGITCGHCSAPMPLLSQIYCPMEQGENDRTLYVWACPKAECRGEQEGASCSPLV</sequence>
<proteinExistence type="predicted"/>
<dbReference type="Proteomes" id="UP001230649">
    <property type="component" value="Unassembled WGS sequence"/>
</dbReference>
<evidence type="ECO:0000313" key="1">
    <source>
        <dbReference type="EMBL" id="KAJ9114541.1"/>
    </source>
</evidence>
<keyword evidence="2" id="KW-1185">Reference proteome</keyword>
<accession>A0ACC2WTV7</accession>
<evidence type="ECO:0000313" key="2">
    <source>
        <dbReference type="Proteomes" id="UP001230649"/>
    </source>
</evidence>
<dbReference type="EMBL" id="JASBWS010000008">
    <property type="protein sequence ID" value="KAJ9114541.1"/>
    <property type="molecule type" value="Genomic_DNA"/>
</dbReference>
<gene>
    <name evidence="1" type="ORF">QFC20_001415</name>
</gene>
<organism evidence="1 2">
    <name type="scientific">Naganishia adeliensis</name>
    <dbReference type="NCBI Taxonomy" id="92952"/>
    <lineage>
        <taxon>Eukaryota</taxon>
        <taxon>Fungi</taxon>
        <taxon>Dikarya</taxon>
        <taxon>Basidiomycota</taxon>
        <taxon>Agaricomycotina</taxon>
        <taxon>Tremellomycetes</taxon>
        <taxon>Filobasidiales</taxon>
        <taxon>Filobasidiaceae</taxon>
        <taxon>Naganishia</taxon>
    </lineage>
</organism>
<name>A0ACC2WTV7_9TREE</name>
<reference evidence="1" key="1">
    <citation type="submission" date="2023-04" db="EMBL/GenBank/DDBJ databases">
        <title>Draft Genome sequencing of Naganishia species isolated from polar environments using Oxford Nanopore Technology.</title>
        <authorList>
            <person name="Leo P."/>
            <person name="Venkateswaran K."/>
        </authorList>
    </citation>
    <scope>NUCLEOTIDE SEQUENCE</scope>
    <source>
        <strain evidence="1">MNA-CCFEE 5262</strain>
    </source>
</reference>
<comment type="caution">
    <text evidence="1">The sequence shown here is derived from an EMBL/GenBank/DDBJ whole genome shotgun (WGS) entry which is preliminary data.</text>
</comment>
<protein>
    <submittedName>
        <fullName evidence="1">Uncharacterized protein</fullName>
    </submittedName>
</protein>